<organism evidence="1 2">
    <name type="scientific">Mugilogobius chulae</name>
    <name type="common">yellowstripe goby</name>
    <dbReference type="NCBI Taxonomy" id="88201"/>
    <lineage>
        <taxon>Eukaryota</taxon>
        <taxon>Metazoa</taxon>
        <taxon>Chordata</taxon>
        <taxon>Craniata</taxon>
        <taxon>Vertebrata</taxon>
        <taxon>Euteleostomi</taxon>
        <taxon>Actinopterygii</taxon>
        <taxon>Neopterygii</taxon>
        <taxon>Teleostei</taxon>
        <taxon>Neoteleostei</taxon>
        <taxon>Acanthomorphata</taxon>
        <taxon>Gobiaria</taxon>
        <taxon>Gobiiformes</taxon>
        <taxon>Gobioidei</taxon>
        <taxon>Gobiidae</taxon>
        <taxon>Gobionellinae</taxon>
        <taxon>Mugilogobius</taxon>
    </lineage>
</organism>
<dbReference type="AlphaFoldDB" id="A0AAW0MT00"/>
<dbReference type="Proteomes" id="UP001460270">
    <property type="component" value="Unassembled WGS sequence"/>
</dbReference>
<proteinExistence type="predicted"/>
<gene>
    <name evidence="1" type="ORF">WMY93_028456</name>
</gene>
<sequence>VDRRVGDPGSTPAQDMCKTIPVTLSITVVTDSEYHLSTLKYDPLVSLYVSDHQQTGVPTSSRHSEEIPDIEVALEVTPVKPPALPPHGLTLKQAPWHSCVEESMNMQEDYRW</sequence>
<dbReference type="EMBL" id="JBBPFD010000021">
    <property type="protein sequence ID" value="KAK7882282.1"/>
    <property type="molecule type" value="Genomic_DNA"/>
</dbReference>
<name>A0AAW0MT00_9GOBI</name>
<accession>A0AAW0MT00</accession>
<reference evidence="2" key="1">
    <citation type="submission" date="2024-04" db="EMBL/GenBank/DDBJ databases">
        <title>Salinicola lusitanus LLJ914,a marine bacterium isolated from the Okinawa Trough.</title>
        <authorList>
            <person name="Li J."/>
        </authorList>
    </citation>
    <scope>NUCLEOTIDE SEQUENCE [LARGE SCALE GENOMIC DNA]</scope>
</reference>
<keyword evidence="2" id="KW-1185">Reference proteome</keyword>
<protein>
    <submittedName>
        <fullName evidence="1">Uncharacterized protein</fullName>
    </submittedName>
</protein>
<evidence type="ECO:0000313" key="2">
    <source>
        <dbReference type="Proteomes" id="UP001460270"/>
    </source>
</evidence>
<feature type="non-terminal residue" evidence="1">
    <location>
        <position position="1"/>
    </location>
</feature>
<comment type="caution">
    <text evidence="1">The sequence shown here is derived from an EMBL/GenBank/DDBJ whole genome shotgun (WGS) entry which is preliminary data.</text>
</comment>
<evidence type="ECO:0000313" key="1">
    <source>
        <dbReference type="EMBL" id="KAK7882282.1"/>
    </source>
</evidence>